<dbReference type="Proteomes" id="UP000830375">
    <property type="component" value="Unassembled WGS sequence"/>
</dbReference>
<evidence type="ECO:0000256" key="2">
    <source>
        <dbReference type="SAM" id="Phobius"/>
    </source>
</evidence>
<dbReference type="PANTHER" id="PTHR13947:SF58">
    <property type="entry name" value="8B (PUTATIVE,_PSEUDO-RELATED"/>
    <property type="match status" value="1"/>
</dbReference>
<proteinExistence type="predicted"/>
<evidence type="ECO:0000313" key="4">
    <source>
        <dbReference type="EMBL" id="KAI2663924.1"/>
    </source>
</evidence>
<keyword evidence="2" id="KW-1133">Transmembrane helix</keyword>
<protein>
    <submittedName>
        <fullName evidence="4">N-acetyltransferase 8</fullName>
    </submittedName>
</protein>
<keyword evidence="2" id="KW-0812">Transmembrane</keyword>
<dbReference type="InterPro" id="IPR016181">
    <property type="entry name" value="Acyl_CoA_acyltransferase"/>
</dbReference>
<evidence type="ECO:0000313" key="5">
    <source>
        <dbReference type="Proteomes" id="UP000830375"/>
    </source>
</evidence>
<dbReference type="EMBL" id="JACTAM010000006">
    <property type="protein sequence ID" value="KAI2663924.1"/>
    <property type="molecule type" value="Genomic_DNA"/>
</dbReference>
<sequence length="433" mass="49278">MIIPYPFLFLIPLHNPPVHIVIRRYQPSDREAVETIFRNGIMEHINPAFMYAMTRPLHITVSLFFYIGAYVMSGQSVVLALVSGGAYIGFVYFCCYEFYAGFVKARLNTDMKDIPGYYLSNPDNCFWVAEAEIHGRPQILGMVAVEGKNDPGSEGKKYGELYRMIVSSTCRRCGLGVRLAKTVEDFCRERHFSKIGLSTSSTQKAVHIVIRRYQPSDREAVETIFRDGLMEHINPAFMYAMTRPLHITVSLFFYIGAYVMSGQSVVLALVSGGAWIGFVYFCCYEFYASYIQERLNTDMKDIPGYYLSNPDNCFWVAEAEMAGRPRVLGMVAVVGKNDPGSEGEMYGELYRMTVSSTCRRSGLGLRLAKTAEDFCKERRFSKIKLSTTSPQKAGVALYFRMGFKLILVHTQFETPKWMIWMTRATILIMEKNI</sequence>
<reference evidence="4 5" key="1">
    <citation type="submission" date="2022-01" db="EMBL/GenBank/DDBJ databases">
        <title>A high-quality chromosome-level genome assembly of rohu carp, Labeo rohita.</title>
        <authorList>
            <person name="Arick M.A. II"/>
            <person name="Hsu C.-Y."/>
            <person name="Magbanua Z."/>
            <person name="Pechanova O."/>
            <person name="Grover C."/>
            <person name="Miller E."/>
            <person name="Thrash A."/>
            <person name="Ezzel L."/>
            <person name="Alam S."/>
            <person name="Benzie J."/>
            <person name="Hamilton M."/>
            <person name="Karsi A."/>
            <person name="Lawrence M.L."/>
            <person name="Peterson D.G."/>
        </authorList>
    </citation>
    <scope>NUCLEOTIDE SEQUENCE [LARGE SCALE GENOMIC DNA]</scope>
    <source>
        <strain evidence="5">BAU-BD-2019</strain>
        <tissue evidence="4">Blood</tissue>
    </source>
</reference>
<evidence type="ECO:0000259" key="3">
    <source>
        <dbReference type="PROSITE" id="PS51186"/>
    </source>
</evidence>
<dbReference type="SUPFAM" id="SSF55729">
    <property type="entry name" value="Acyl-CoA N-acyltransferases (Nat)"/>
    <property type="match status" value="2"/>
</dbReference>
<name>A0ABQ8MM75_LABRO</name>
<accession>A0ABQ8MM75</accession>
<keyword evidence="1" id="KW-0808">Transferase</keyword>
<feature type="transmembrane region" description="Helical" evidence="2">
    <location>
        <begin position="77"/>
        <end position="102"/>
    </location>
</feature>
<organism evidence="4 5">
    <name type="scientific">Labeo rohita</name>
    <name type="common">Indian major carp</name>
    <name type="synonym">Cyprinus rohita</name>
    <dbReference type="NCBI Taxonomy" id="84645"/>
    <lineage>
        <taxon>Eukaryota</taxon>
        <taxon>Metazoa</taxon>
        <taxon>Chordata</taxon>
        <taxon>Craniata</taxon>
        <taxon>Vertebrata</taxon>
        <taxon>Euteleostomi</taxon>
        <taxon>Actinopterygii</taxon>
        <taxon>Neopterygii</taxon>
        <taxon>Teleostei</taxon>
        <taxon>Ostariophysi</taxon>
        <taxon>Cypriniformes</taxon>
        <taxon>Cyprinidae</taxon>
        <taxon>Labeoninae</taxon>
        <taxon>Labeonini</taxon>
        <taxon>Labeo</taxon>
    </lineage>
</organism>
<evidence type="ECO:0000256" key="1">
    <source>
        <dbReference type="ARBA" id="ARBA00022679"/>
    </source>
</evidence>
<dbReference type="InterPro" id="IPR050769">
    <property type="entry name" value="NAT_camello-type"/>
</dbReference>
<feature type="transmembrane region" description="Helical" evidence="2">
    <location>
        <begin position="236"/>
        <end position="259"/>
    </location>
</feature>
<dbReference type="CDD" id="cd04301">
    <property type="entry name" value="NAT_SF"/>
    <property type="match status" value="2"/>
</dbReference>
<gene>
    <name evidence="4" type="ORF">H4Q32_012557</name>
</gene>
<dbReference type="InterPro" id="IPR000182">
    <property type="entry name" value="GNAT_dom"/>
</dbReference>
<keyword evidence="5" id="KW-1185">Reference proteome</keyword>
<keyword evidence="2" id="KW-0472">Membrane</keyword>
<dbReference type="PROSITE" id="PS51186">
    <property type="entry name" value="GNAT"/>
    <property type="match status" value="1"/>
</dbReference>
<feature type="transmembrane region" description="Helical" evidence="2">
    <location>
        <begin position="48"/>
        <end position="71"/>
    </location>
</feature>
<feature type="domain" description="N-acetyltransferase" evidence="3">
    <location>
        <begin position="208"/>
        <end position="433"/>
    </location>
</feature>
<dbReference type="Gene3D" id="3.40.630.30">
    <property type="match status" value="2"/>
</dbReference>
<dbReference type="PANTHER" id="PTHR13947">
    <property type="entry name" value="GNAT FAMILY N-ACETYLTRANSFERASE"/>
    <property type="match status" value="1"/>
</dbReference>
<feature type="transmembrane region" description="Helical" evidence="2">
    <location>
        <begin position="265"/>
        <end position="287"/>
    </location>
</feature>
<comment type="caution">
    <text evidence="4">The sequence shown here is derived from an EMBL/GenBank/DDBJ whole genome shotgun (WGS) entry which is preliminary data.</text>
</comment>
<dbReference type="Pfam" id="PF00583">
    <property type="entry name" value="Acetyltransf_1"/>
    <property type="match status" value="2"/>
</dbReference>